<evidence type="ECO:0000256" key="4">
    <source>
        <dbReference type="ARBA" id="ARBA00022692"/>
    </source>
</evidence>
<feature type="transmembrane region" description="Helical" evidence="7">
    <location>
        <begin position="281"/>
        <end position="300"/>
    </location>
</feature>
<keyword evidence="10" id="KW-1185">Reference proteome</keyword>
<comment type="subcellular location">
    <subcellularLocation>
        <location evidence="1 7">Cell membrane</location>
        <topology evidence="1 7">Multi-pass membrane protein</topology>
    </subcellularLocation>
</comment>
<keyword evidence="3" id="KW-1003">Cell membrane</keyword>
<dbReference type="STRING" id="1123243.SAMN02745190_01813"/>
<dbReference type="Pfam" id="PF00528">
    <property type="entry name" value="BPD_transp_1"/>
    <property type="match status" value="1"/>
</dbReference>
<comment type="similarity">
    <text evidence="7">Belongs to the binding-protein-dependent transport system permease family.</text>
</comment>
<feature type="domain" description="ABC transmembrane type-1" evidence="8">
    <location>
        <begin position="119"/>
        <end position="299"/>
    </location>
</feature>
<keyword evidence="2 7" id="KW-0813">Transport</keyword>
<evidence type="ECO:0000313" key="9">
    <source>
        <dbReference type="EMBL" id="SHF07105.1"/>
    </source>
</evidence>
<dbReference type="RefSeq" id="WP_094756571.1">
    <property type="nucleotide sequence ID" value="NZ_FQUG01000006.1"/>
</dbReference>
<evidence type="ECO:0000256" key="2">
    <source>
        <dbReference type="ARBA" id="ARBA00022448"/>
    </source>
</evidence>
<evidence type="ECO:0000256" key="5">
    <source>
        <dbReference type="ARBA" id="ARBA00022989"/>
    </source>
</evidence>
<reference evidence="9 10" key="1">
    <citation type="submission" date="2016-11" db="EMBL/GenBank/DDBJ databases">
        <authorList>
            <person name="Jaros S."/>
            <person name="Januszkiewicz K."/>
            <person name="Wedrychowicz H."/>
        </authorList>
    </citation>
    <scope>NUCLEOTIDE SEQUENCE [LARGE SCALE GENOMIC DNA]</scope>
    <source>
        <strain evidence="9 10">DSM 10502</strain>
    </source>
</reference>
<dbReference type="InterPro" id="IPR000515">
    <property type="entry name" value="MetI-like"/>
</dbReference>
<dbReference type="SUPFAM" id="SSF161098">
    <property type="entry name" value="MetI-like"/>
    <property type="match status" value="1"/>
</dbReference>
<dbReference type="OrthoDB" id="9796361at2"/>
<dbReference type="PANTHER" id="PTHR30151:SF0">
    <property type="entry name" value="ABC TRANSPORTER PERMEASE PROTEIN MJ0413-RELATED"/>
    <property type="match status" value="1"/>
</dbReference>
<proteinExistence type="inferred from homology"/>
<keyword evidence="4 7" id="KW-0812">Transmembrane</keyword>
<keyword evidence="6 7" id="KW-0472">Membrane</keyword>
<feature type="transmembrane region" description="Helical" evidence="7">
    <location>
        <begin position="169"/>
        <end position="197"/>
    </location>
</feature>
<organism evidence="9 10">
    <name type="scientific">Schwartzia succinivorans DSM 10502</name>
    <dbReference type="NCBI Taxonomy" id="1123243"/>
    <lineage>
        <taxon>Bacteria</taxon>
        <taxon>Bacillati</taxon>
        <taxon>Bacillota</taxon>
        <taxon>Negativicutes</taxon>
        <taxon>Selenomonadales</taxon>
        <taxon>Selenomonadaceae</taxon>
        <taxon>Schwartzia</taxon>
    </lineage>
</organism>
<feature type="transmembrane region" description="Helical" evidence="7">
    <location>
        <begin position="46"/>
        <end position="62"/>
    </location>
</feature>
<evidence type="ECO:0000259" key="8">
    <source>
        <dbReference type="PROSITE" id="PS50928"/>
    </source>
</evidence>
<evidence type="ECO:0000256" key="3">
    <source>
        <dbReference type="ARBA" id="ARBA00022475"/>
    </source>
</evidence>
<dbReference type="PROSITE" id="PS50928">
    <property type="entry name" value="ABC_TM1"/>
    <property type="match status" value="1"/>
</dbReference>
<gene>
    <name evidence="9" type="ORF">SAMN02745190_01813</name>
</gene>
<sequence length="310" mass="34119">MTTAALEEKKRFSFSWPAVQWFIPHVLFAVLLALIFTPGADDSTPHGAFLAVLGISEAALLINRKSRALTDIMTILYLLFIAWEFGTTKADSVNLLLYPSPAKVFAIFASDWHKILDGIRSSMYLLGVGFTLALVLGVLLGILTGSVARLRDSLLPLAKVISPIPPIIYTPYAVAVLPTFEIASIFVIFSSIFWQIYIQTALSVSGIDKKLLDSAKTMNLSAPAMFFHVLWPYCLPNIMKTLPISVANAFMVLTAAEMIGATSGLGYFVRYYADFADYTRVISGIIIIGIVVSVLNYGIAELERKVVRWH</sequence>
<feature type="transmembrane region" description="Helical" evidence="7">
    <location>
        <begin position="247"/>
        <end position="269"/>
    </location>
</feature>
<dbReference type="EMBL" id="FQUG01000006">
    <property type="protein sequence ID" value="SHF07105.1"/>
    <property type="molecule type" value="Genomic_DNA"/>
</dbReference>
<evidence type="ECO:0000256" key="7">
    <source>
        <dbReference type="RuleBase" id="RU363032"/>
    </source>
</evidence>
<accession>A0A1M4YMR4</accession>
<feature type="transmembrane region" description="Helical" evidence="7">
    <location>
        <begin position="123"/>
        <end position="148"/>
    </location>
</feature>
<feature type="transmembrane region" description="Helical" evidence="7">
    <location>
        <begin position="21"/>
        <end position="40"/>
    </location>
</feature>
<dbReference type="PANTHER" id="PTHR30151">
    <property type="entry name" value="ALKANE SULFONATE ABC TRANSPORTER-RELATED, MEMBRANE SUBUNIT"/>
    <property type="match status" value="1"/>
</dbReference>
<dbReference type="Proteomes" id="UP000184404">
    <property type="component" value="Unassembled WGS sequence"/>
</dbReference>
<evidence type="ECO:0000256" key="1">
    <source>
        <dbReference type="ARBA" id="ARBA00004651"/>
    </source>
</evidence>
<dbReference type="InterPro" id="IPR035906">
    <property type="entry name" value="MetI-like_sf"/>
</dbReference>
<dbReference type="AlphaFoldDB" id="A0A1M4YMR4"/>
<dbReference type="GO" id="GO:0055085">
    <property type="term" value="P:transmembrane transport"/>
    <property type="evidence" value="ECO:0007669"/>
    <property type="project" value="InterPro"/>
</dbReference>
<dbReference type="Gene3D" id="1.10.3720.10">
    <property type="entry name" value="MetI-like"/>
    <property type="match status" value="1"/>
</dbReference>
<evidence type="ECO:0000313" key="10">
    <source>
        <dbReference type="Proteomes" id="UP000184404"/>
    </source>
</evidence>
<dbReference type="GO" id="GO:0005886">
    <property type="term" value="C:plasma membrane"/>
    <property type="evidence" value="ECO:0007669"/>
    <property type="project" value="UniProtKB-SubCell"/>
</dbReference>
<name>A0A1M4YMR4_9FIRM</name>
<keyword evidence="5 7" id="KW-1133">Transmembrane helix</keyword>
<evidence type="ECO:0000256" key="6">
    <source>
        <dbReference type="ARBA" id="ARBA00023136"/>
    </source>
</evidence>
<protein>
    <submittedName>
        <fullName evidence="9">NitT/TauT family transport system permease protein</fullName>
    </submittedName>
</protein>